<dbReference type="GO" id="GO:0072686">
    <property type="term" value="C:mitotic spindle"/>
    <property type="evidence" value="ECO:0007669"/>
    <property type="project" value="TreeGrafter"/>
</dbReference>
<sequence length="1614" mass="181607">MSGPSSEKLHATLSAYFRRSERSLLAPLVPLSINTPIQTGIKSSTPLEGAHNLINSFCVNKQTGDHATLLLAFKCVYSSTRRQEDNVPLVKKHQHYVVFLNSKALHKLAIEELSTLYNLFISSPLSANNLLETLLEGVSPSESYPLSLVISFHFFVVQSILQSTSSRVHSIVKSGSSGDLALFFKVASSFLRSANFGGCLARCDLSLSRKYHLNGLKMLSGFVKLAEYVYAKNRSPQINLAISALKLKTIEYQALTGTATPRQWPTSYDIALKPFIEDLRNVLPSESFSESLSRCNSSLSAGSIVTRSLPEEQLLEREGQRESKFCATGNGTETYSLDTQNVESIVTLLLHLKLSPNLGTTIFLILESMAAIKLRKFHYSIFRACVAILETTKNDQDNFDRYLKTWIPRLALLLIQERQKESIQTLSILCFDFARIASLTGGYNEACQLDIALLRTDHSTQNAKVLVNRIEYSICALFDLGASVRAVELAKAYVRAKPGILVEDMVPEIIASAIATDPSLILFFFGHSLFIAPNLQNELFLSLLQPLRYKISEDEGLISTLVSSLPNELLFASYYRVSLLFKIDVGQWKSNSLTVTSDLIFRAGILANRFEKNKPDVGSLKSCAKYVLDWVESAQNSDLTDGFVVFAHVVRKLIHMGSYSLCIKLVSKFERSALSNPRDVFELESLLARCLLETHELERVPEVLKSSSAALKTFFSGTASDFDELVNLKLTQLEFYIKSRDRSQSRAKFEEIKIMITSKPEYNPSAEVTKTPLHVRLACFITIARFLLLASMINTMSAEMIRAMRNLKLAIKVLSSALRKIDSRFDLQEMKESATLLLLKANSLSFKTARHLGLSHEASHHAKEFTEVNLHLDASPLKTLQHFVAANYLMYVGNATEAMKELQAGETSLWESTFLRFAYLAASITVHFDMLSAEEIASHEQTLKLLLPELERLRAEDYFTLHLLQMADLMIEAEFLLAKRRVTGSTIYQNETDVTEMLLKAIISTRAKITDVSMSPSTVDIIKKIDSLVAILPVKKTKPEGDLRHRLFSECAATLMRFGEKAFFPHLETGSMLDVNALLDRCIHLLSFFETRSVPEMSEFIIASFLMKDLAYTLPYMNQKAMVMQRDSSDKPTLLPSLDKENDNELSIPNLQRTFFKDLHNLLPASWAVVTIDFCKISGDLLISRLDKRSDCPRVLKVPFDRKEHTKGTFIGFLEELKSVIADSNNSTKKQVTSKIFTKEDRKAWWTARFNLDARLRALLQKLEKLTIGGLLGVFSSSWASSQDFRAFEVNLNEIWNDANDRREDFELDKAIVDLFFYACNHLKEEALKYEVIADLTEYTAEQLNTHVLINNIKNQGRIVDRILRMEQAALIETDDEHLILVPGHSCQFVPWESMSFLRNRSVSRMPSVTLLFESLRRHKDQMTVYNKGDQGLLYVVNPASDLIKTQARFEPVLDQIPGAKGVAGVIPREEWLTANLFRSNLYIYLGHGGGEQYIRSSGLFRAMAEENKRLPTTLLMGCSSSAYKEHGRLQPSSNIYKWFVCGAPAVMTNLWDITDKDIDIFSLSLFAEWGLAGDGIGEPKTLARAMVKSRDACTLRFLNGAAPILHGLPLKLR</sequence>
<evidence type="ECO:0000313" key="6">
    <source>
        <dbReference type="EMBL" id="QBM86087.1"/>
    </source>
</evidence>
<keyword evidence="3" id="KW-0378">Hydrolase</keyword>
<evidence type="ECO:0000256" key="4">
    <source>
        <dbReference type="ARBA" id="ARBA00022829"/>
    </source>
</evidence>
<dbReference type="PANTHER" id="PTHR12792:SF0">
    <property type="entry name" value="SEPARIN"/>
    <property type="match status" value="1"/>
</dbReference>
<proteinExistence type="predicted"/>
<dbReference type="Proteomes" id="UP000292447">
    <property type="component" value="Chromosome I"/>
</dbReference>
<evidence type="ECO:0000256" key="3">
    <source>
        <dbReference type="ARBA" id="ARBA00022801"/>
    </source>
</evidence>
<keyword evidence="7" id="KW-1185">Reference proteome</keyword>
<dbReference type="GO" id="GO:0051307">
    <property type="term" value="P:meiotic chromosome separation"/>
    <property type="evidence" value="ECO:0007669"/>
    <property type="project" value="TreeGrafter"/>
</dbReference>
<dbReference type="STRING" id="2163413.A0A4P6XFG7"/>
<evidence type="ECO:0000256" key="1">
    <source>
        <dbReference type="ARBA" id="ARBA00000451"/>
    </source>
</evidence>
<keyword evidence="4" id="KW-0159">Chromosome partition</keyword>
<name>A0A4P6XFG7_9ASCO</name>
<evidence type="ECO:0000259" key="5">
    <source>
        <dbReference type="PROSITE" id="PS51700"/>
    </source>
</evidence>
<dbReference type="GO" id="GO:0004197">
    <property type="term" value="F:cysteine-type endopeptidase activity"/>
    <property type="evidence" value="ECO:0007669"/>
    <property type="project" value="InterPro"/>
</dbReference>
<dbReference type="GO" id="GO:0006508">
    <property type="term" value="P:proteolysis"/>
    <property type="evidence" value="ECO:0007669"/>
    <property type="project" value="InterPro"/>
</dbReference>
<dbReference type="GO" id="GO:0005634">
    <property type="term" value="C:nucleus"/>
    <property type="evidence" value="ECO:0007669"/>
    <property type="project" value="InterPro"/>
</dbReference>
<dbReference type="InterPro" id="IPR030397">
    <property type="entry name" value="SEPARIN_core_dom"/>
</dbReference>
<dbReference type="PROSITE" id="PS51700">
    <property type="entry name" value="SEPARIN"/>
    <property type="match status" value="1"/>
</dbReference>
<evidence type="ECO:0000313" key="7">
    <source>
        <dbReference type="Proteomes" id="UP000292447"/>
    </source>
</evidence>
<dbReference type="PANTHER" id="PTHR12792">
    <property type="entry name" value="EXTRA SPINDLE POLES 1-RELATED"/>
    <property type="match status" value="1"/>
</dbReference>
<dbReference type="EC" id="3.4.22.49" evidence="2"/>
<dbReference type="InterPro" id="IPR005314">
    <property type="entry name" value="Peptidase_C50"/>
</dbReference>
<comment type="catalytic activity">
    <reaction evidence="1">
        <text>All bonds known to be hydrolyzed by this endopeptidase have arginine in P1 and an acidic residue in P4. P6 is often occupied by an acidic residue or by a hydroxy-amino-acid residue, the phosphorylation of which enhances cleavage.</text>
        <dbReference type="EC" id="3.4.22.49"/>
    </reaction>
</comment>
<accession>A0A4P6XFG7</accession>
<organism evidence="6 7">
    <name type="scientific">Metschnikowia aff. pulcherrima</name>
    <dbReference type="NCBI Taxonomy" id="2163413"/>
    <lineage>
        <taxon>Eukaryota</taxon>
        <taxon>Fungi</taxon>
        <taxon>Dikarya</taxon>
        <taxon>Ascomycota</taxon>
        <taxon>Saccharomycotina</taxon>
        <taxon>Pichiomycetes</taxon>
        <taxon>Metschnikowiaceae</taxon>
        <taxon>Metschnikowia</taxon>
    </lineage>
</organism>
<dbReference type="GO" id="GO:0005737">
    <property type="term" value="C:cytoplasm"/>
    <property type="evidence" value="ECO:0007669"/>
    <property type="project" value="TreeGrafter"/>
</dbReference>
<dbReference type="EMBL" id="CP034456">
    <property type="protein sequence ID" value="QBM86087.1"/>
    <property type="molecule type" value="Genomic_DNA"/>
</dbReference>
<dbReference type="Pfam" id="PF03568">
    <property type="entry name" value="Separin_C"/>
    <property type="match status" value="1"/>
</dbReference>
<gene>
    <name evidence="6" type="primary">MPUL0A07220</name>
    <name evidence="6" type="ORF">METSCH_A07220</name>
</gene>
<feature type="domain" description="Peptidase C50" evidence="5">
    <location>
        <begin position="1430"/>
        <end position="1530"/>
    </location>
</feature>
<protein>
    <recommendedName>
        <fullName evidence="2">separase</fullName>
        <ecNumber evidence="2">3.4.22.49</ecNumber>
    </recommendedName>
</protein>
<dbReference type="GO" id="GO:0044732">
    <property type="term" value="C:mitotic spindle pole body"/>
    <property type="evidence" value="ECO:0007669"/>
    <property type="project" value="TreeGrafter"/>
</dbReference>
<reference evidence="7" key="1">
    <citation type="submission" date="2019-03" db="EMBL/GenBank/DDBJ databases">
        <title>Snf2 controls pulcherriminic acid biosynthesis and connects pigmentation and antifungal activity of the yeast Metschnikowia pulcherrima.</title>
        <authorList>
            <person name="Gore-Lloyd D."/>
            <person name="Sumann I."/>
            <person name="Brachmann A.O."/>
            <person name="Schneeberger K."/>
            <person name="Ortiz-Merino R.A."/>
            <person name="Moreno-Beltran M."/>
            <person name="Schlaefli M."/>
            <person name="Kirner P."/>
            <person name="Santos Kron A."/>
            <person name="Wolfe K.H."/>
            <person name="Piel J."/>
            <person name="Ahrens C.H."/>
            <person name="Henk D."/>
            <person name="Freimoser F.M."/>
        </authorList>
    </citation>
    <scope>NUCLEOTIDE SEQUENCE [LARGE SCALE GENOMIC DNA]</scope>
    <source>
        <strain evidence="7">APC 1.2</strain>
    </source>
</reference>
<evidence type="ECO:0000256" key="2">
    <source>
        <dbReference type="ARBA" id="ARBA00012489"/>
    </source>
</evidence>